<dbReference type="AlphaFoldDB" id="A0A543CDG2"/>
<organism evidence="1 2">
    <name type="scientific">Actinoallomurus bryophytorum</name>
    <dbReference type="NCBI Taxonomy" id="1490222"/>
    <lineage>
        <taxon>Bacteria</taxon>
        <taxon>Bacillati</taxon>
        <taxon>Actinomycetota</taxon>
        <taxon>Actinomycetes</taxon>
        <taxon>Streptosporangiales</taxon>
        <taxon>Thermomonosporaceae</taxon>
        <taxon>Actinoallomurus</taxon>
    </lineage>
</organism>
<gene>
    <name evidence="1" type="ORF">FB559_0628</name>
</gene>
<proteinExistence type="predicted"/>
<comment type="caution">
    <text evidence="1">The sequence shown here is derived from an EMBL/GenBank/DDBJ whole genome shotgun (WGS) entry which is preliminary data.</text>
</comment>
<name>A0A543CDG2_9ACTN</name>
<dbReference type="EMBL" id="VFOZ01000001">
    <property type="protein sequence ID" value="TQL95133.1"/>
    <property type="molecule type" value="Genomic_DNA"/>
</dbReference>
<keyword evidence="2" id="KW-1185">Reference proteome</keyword>
<evidence type="ECO:0000313" key="1">
    <source>
        <dbReference type="EMBL" id="TQL95133.1"/>
    </source>
</evidence>
<sequence length="278" mass="29254">MSSQGAQLNTFTDSSGRITTAVFMHRGSPPQAHWKEEGITVGDQEMLAVGGGGVAAEFPEGALLTASHPNEDLTGWVVSSKDHQRSNPHELVTYVIGIKIAGMTRDQLRDAIQVVPADSGLAPHPESEAGINSNTHVLLGGGFKVEWFGNGNLATASFPSTRASWKARSKDHRVPDAANLRVFAIGLRRNLPVGTVVDTEPVRSDGGQSPHPSATAGIPPGFVLTGGGAEVHFSGAGNLLWKLQPSNSQDPSFTAASKDHITPDPCTITTYALGIRLL</sequence>
<accession>A0A543CDG2</accession>
<dbReference type="Proteomes" id="UP000316096">
    <property type="component" value="Unassembled WGS sequence"/>
</dbReference>
<evidence type="ECO:0000313" key="2">
    <source>
        <dbReference type="Proteomes" id="UP000316096"/>
    </source>
</evidence>
<protein>
    <submittedName>
        <fullName evidence="1">Uncharacterized protein</fullName>
    </submittedName>
</protein>
<reference evidence="1 2" key="1">
    <citation type="submission" date="2019-06" db="EMBL/GenBank/DDBJ databases">
        <title>Sequencing the genomes of 1000 actinobacteria strains.</title>
        <authorList>
            <person name="Klenk H.-P."/>
        </authorList>
    </citation>
    <scope>NUCLEOTIDE SEQUENCE [LARGE SCALE GENOMIC DNA]</scope>
    <source>
        <strain evidence="1 2">DSM 102200</strain>
    </source>
</reference>